<proteinExistence type="predicted"/>
<gene>
    <name evidence="1" type="ORF">NTEN_LOCUS2900</name>
</gene>
<dbReference type="AlphaFoldDB" id="A0A6H5G273"/>
<accession>A0A6H5G273</accession>
<sequence length="120" mass="13211">YSRHLGVLPSSGSTPAPWEYSRPLGVLPPPGSTPDPWEFSRPLGVLPPSGSTPALWEYSRPLGVLESSLSPLRSFHSQHFGKNNRRFLNPCIHSTFIPKVFFSKISSIDIILSGLNNKSI</sequence>
<evidence type="ECO:0000313" key="2">
    <source>
        <dbReference type="Proteomes" id="UP000479000"/>
    </source>
</evidence>
<evidence type="ECO:0000313" key="1">
    <source>
        <dbReference type="EMBL" id="CAA9996359.1"/>
    </source>
</evidence>
<dbReference type="Proteomes" id="UP000479000">
    <property type="component" value="Unassembled WGS sequence"/>
</dbReference>
<organism evidence="1 2">
    <name type="scientific">Nesidiocoris tenuis</name>
    <dbReference type="NCBI Taxonomy" id="355587"/>
    <lineage>
        <taxon>Eukaryota</taxon>
        <taxon>Metazoa</taxon>
        <taxon>Ecdysozoa</taxon>
        <taxon>Arthropoda</taxon>
        <taxon>Hexapoda</taxon>
        <taxon>Insecta</taxon>
        <taxon>Pterygota</taxon>
        <taxon>Neoptera</taxon>
        <taxon>Paraneoptera</taxon>
        <taxon>Hemiptera</taxon>
        <taxon>Heteroptera</taxon>
        <taxon>Panheteroptera</taxon>
        <taxon>Cimicomorpha</taxon>
        <taxon>Miridae</taxon>
        <taxon>Dicyphina</taxon>
        <taxon>Nesidiocoris</taxon>
    </lineage>
</organism>
<name>A0A6H5G273_9HEMI</name>
<protein>
    <submittedName>
        <fullName evidence="1">Uncharacterized protein</fullName>
    </submittedName>
</protein>
<dbReference type="EMBL" id="CADCXU010004585">
    <property type="protein sequence ID" value="CAA9996359.1"/>
    <property type="molecule type" value="Genomic_DNA"/>
</dbReference>
<keyword evidence="2" id="KW-1185">Reference proteome</keyword>
<feature type="non-terminal residue" evidence="1">
    <location>
        <position position="1"/>
    </location>
</feature>
<reference evidence="1 2" key="1">
    <citation type="submission" date="2020-02" db="EMBL/GenBank/DDBJ databases">
        <authorList>
            <person name="Ferguson B K."/>
        </authorList>
    </citation>
    <scope>NUCLEOTIDE SEQUENCE [LARGE SCALE GENOMIC DNA]</scope>
</reference>